<gene>
    <name evidence="2" type="ORF">IV203_019467</name>
</gene>
<evidence type="ECO:0000313" key="3">
    <source>
        <dbReference type="Proteomes" id="UP000693970"/>
    </source>
</evidence>
<feature type="compositionally biased region" description="Basic residues" evidence="1">
    <location>
        <begin position="254"/>
        <end position="266"/>
    </location>
</feature>
<feature type="region of interest" description="Disordered" evidence="1">
    <location>
        <begin position="210"/>
        <end position="277"/>
    </location>
</feature>
<evidence type="ECO:0000313" key="2">
    <source>
        <dbReference type="EMBL" id="KAG7370897.1"/>
    </source>
</evidence>
<feature type="compositionally biased region" description="Basic and acidic residues" evidence="1">
    <location>
        <begin position="268"/>
        <end position="277"/>
    </location>
</feature>
<accession>A0A9K3LZ77</accession>
<reference evidence="2" key="2">
    <citation type="submission" date="2021-04" db="EMBL/GenBank/DDBJ databases">
        <authorList>
            <person name="Podell S."/>
        </authorList>
    </citation>
    <scope>NUCLEOTIDE SEQUENCE</scope>
    <source>
        <strain evidence="2">Hildebrandi</strain>
    </source>
</reference>
<proteinExistence type="predicted"/>
<dbReference type="Proteomes" id="UP000693970">
    <property type="component" value="Unassembled WGS sequence"/>
</dbReference>
<dbReference type="EMBL" id="JAGRRH010000004">
    <property type="protein sequence ID" value="KAG7370897.1"/>
    <property type="molecule type" value="Genomic_DNA"/>
</dbReference>
<feature type="compositionally biased region" description="Basic residues" evidence="1">
    <location>
        <begin position="233"/>
        <end position="247"/>
    </location>
</feature>
<reference evidence="2" key="1">
    <citation type="journal article" date="2021" name="Sci. Rep.">
        <title>Diploid genomic architecture of Nitzschia inconspicua, an elite biomass production diatom.</title>
        <authorList>
            <person name="Oliver A."/>
            <person name="Podell S."/>
            <person name="Pinowska A."/>
            <person name="Traller J.C."/>
            <person name="Smith S.R."/>
            <person name="McClure R."/>
            <person name="Beliaev A."/>
            <person name="Bohutskyi P."/>
            <person name="Hill E.A."/>
            <person name="Rabines A."/>
            <person name="Zheng H."/>
            <person name="Allen L.Z."/>
            <person name="Kuo A."/>
            <person name="Grigoriev I.V."/>
            <person name="Allen A.E."/>
            <person name="Hazlebeck D."/>
            <person name="Allen E.E."/>
        </authorList>
    </citation>
    <scope>NUCLEOTIDE SEQUENCE</scope>
    <source>
        <strain evidence="2">Hildebrandi</strain>
    </source>
</reference>
<sequence length="277" mass="30743">MNEYLNLQLLQEQCQLQQKFVPPVGRRASLLACMDDEGKIDPIRYIEYSRLKRANFLYHMNNLFPGGGAAHLIPSSSTTTPSPLTMLAMSHRGSMLGSNTMRNNSLLGSGLPSSLPGAPYNNMKMDFSRTGVYSPRMTKALLDMDTSNSSMTSLAPSLHVSPSLPFATYMAPSMVLGVVAPKQQQEQREDKLHLRQDEYDAAEALLFGMGRSNKNAATSKETEDVENINTTKNKVKTTHKKKQRKTKMSLPIKKIPKKKTSKKSKKTGGMDDVVKND</sequence>
<evidence type="ECO:0000256" key="1">
    <source>
        <dbReference type="SAM" id="MobiDB-lite"/>
    </source>
</evidence>
<keyword evidence="3" id="KW-1185">Reference proteome</keyword>
<comment type="caution">
    <text evidence="2">The sequence shown here is derived from an EMBL/GenBank/DDBJ whole genome shotgun (WGS) entry which is preliminary data.</text>
</comment>
<protein>
    <submittedName>
        <fullName evidence="2">Uncharacterized protein</fullName>
    </submittedName>
</protein>
<name>A0A9K3LZ77_9STRA</name>
<dbReference type="AlphaFoldDB" id="A0A9K3LZ77"/>
<organism evidence="2 3">
    <name type="scientific">Nitzschia inconspicua</name>
    <dbReference type="NCBI Taxonomy" id="303405"/>
    <lineage>
        <taxon>Eukaryota</taxon>
        <taxon>Sar</taxon>
        <taxon>Stramenopiles</taxon>
        <taxon>Ochrophyta</taxon>
        <taxon>Bacillariophyta</taxon>
        <taxon>Bacillariophyceae</taxon>
        <taxon>Bacillariophycidae</taxon>
        <taxon>Bacillariales</taxon>
        <taxon>Bacillariaceae</taxon>
        <taxon>Nitzschia</taxon>
    </lineage>
</organism>